<dbReference type="GO" id="GO:0005667">
    <property type="term" value="C:transcription regulator complex"/>
    <property type="evidence" value="ECO:0007669"/>
    <property type="project" value="TreeGrafter"/>
</dbReference>
<dbReference type="PROSITE" id="PS51029">
    <property type="entry name" value="MADF"/>
    <property type="match status" value="1"/>
</dbReference>
<reference evidence="2" key="2">
    <citation type="submission" date="2025-05" db="UniProtKB">
        <authorList>
            <consortium name="EnsemblMetazoa"/>
        </authorList>
    </citation>
    <scope>IDENTIFICATION</scope>
</reference>
<dbReference type="InParanoid" id="A0A6P7GAV7"/>
<dbReference type="SMART" id="SM00595">
    <property type="entry name" value="MADF"/>
    <property type="match status" value="1"/>
</dbReference>
<dbReference type="EnsemblMetazoa" id="XM_028286177.2">
    <property type="protein sequence ID" value="XP_028141978.1"/>
    <property type="gene ID" value="LOC114335893"/>
</dbReference>
<dbReference type="GO" id="GO:0006357">
    <property type="term" value="P:regulation of transcription by RNA polymerase II"/>
    <property type="evidence" value="ECO:0007669"/>
    <property type="project" value="TreeGrafter"/>
</dbReference>
<dbReference type="GO" id="GO:0005634">
    <property type="term" value="C:nucleus"/>
    <property type="evidence" value="ECO:0007669"/>
    <property type="project" value="TreeGrafter"/>
</dbReference>
<accession>A0A6P7GAV7</accession>
<feature type="domain" description="MADF" evidence="1">
    <location>
        <begin position="5"/>
        <end position="91"/>
    </location>
</feature>
<evidence type="ECO:0000259" key="1">
    <source>
        <dbReference type="PROSITE" id="PS51029"/>
    </source>
</evidence>
<dbReference type="AlphaFoldDB" id="A0A6P7GAV7"/>
<dbReference type="GeneID" id="114335893"/>
<organism evidence="4">
    <name type="scientific">Diabrotica virgifera virgifera</name>
    <name type="common">western corn rootworm</name>
    <dbReference type="NCBI Taxonomy" id="50390"/>
    <lineage>
        <taxon>Eukaryota</taxon>
        <taxon>Metazoa</taxon>
        <taxon>Ecdysozoa</taxon>
        <taxon>Arthropoda</taxon>
        <taxon>Hexapoda</taxon>
        <taxon>Insecta</taxon>
        <taxon>Pterygota</taxon>
        <taxon>Neoptera</taxon>
        <taxon>Endopterygota</taxon>
        <taxon>Coleoptera</taxon>
        <taxon>Polyphaga</taxon>
        <taxon>Cucujiformia</taxon>
        <taxon>Chrysomeloidea</taxon>
        <taxon>Chrysomelidae</taxon>
        <taxon>Galerucinae</taxon>
        <taxon>Diabroticina</taxon>
        <taxon>Diabroticites</taxon>
        <taxon>Diabrotica</taxon>
    </lineage>
</organism>
<gene>
    <name evidence="4" type="primary">LOC114335893</name>
</gene>
<dbReference type="PANTHER" id="PTHR12243">
    <property type="entry name" value="MADF DOMAIN TRANSCRIPTION FACTOR"/>
    <property type="match status" value="1"/>
</dbReference>
<dbReference type="Pfam" id="PF10545">
    <property type="entry name" value="MADF_DNA_bdg"/>
    <property type="match status" value="1"/>
</dbReference>
<dbReference type="Proteomes" id="UP001652700">
    <property type="component" value="Unplaced"/>
</dbReference>
<dbReference type="InterPro" id="IPR039353">
    <property type="entry name" value="TF_Adf1"/>
</dbReference>
<name>A0A6P7GAV7_DIAVI</name>
<evidence type="ECO:0000313" key="4">
    <source>
        <dbReference type="RefSeq" id="XP_028141978.1"/>
    </source>
</evidence>
<dbReference type="PANTHER" id="PTHR12243:SF67">
    <property type="entry name" value="COREPRESSOR OF PANGOLIN, ISOFORM A-RELATED"/>
    <property type="match status" value="1"/>
</dbReference>
<proteinExistence type="predicted"/>
<sequence>MEDEKLIECVREERLLYDSSHPLYFDSQQKVRTWQHIGVILKQDPNKCKLRWESLRNQFRKYIRSRRTVTGQSPSAWRHYDDMSFLTRYMKDKTRNTFVEIENEGQAALLEEDNMAIGEEHPLESSNETTHSSIAIPMRKSSNSKRRGYHAVESTSAVLMKYLLEKEKNEKEKDDIDLFFDAMKATVKKFSAGNKLLAKQKVFAVISELEEINLSQQCDQCAHFLSVANVHQHSKPTFSQRTDNS</sequence>
<evidence type="ECO:0000313" key="3">
    <source>
        <dbReference type="Proteomes" id="UP001652700"/>
    </source>
</evidence>
<dbReference type="KEGG" id="dvv:114335893"/>
<dbReference type="OrthoDB" id="6603924at2759"/>
<keyword evidence="3" id="KW-1185">Reference proteome</keyword>
<reference evidence="4" key="1">
    <citation type="submission" date="2025-04" db="UniProtKB">
        <authorList>
            <consortium name="RefSeq"/>
        </authorList>
    </citation>
    <scope>IDENTIFICATION</scope>
    <source>
        <tissue evidence="4">Whole insect</tissue>
    </source>
</reference>
<evidence type="ECO:0000313" key="2">
    <source>
        <dbReference type="EnsemblMetazoa" id="XP_028141978.1"/>
    </source>
</evidence>
<dbReference type="RefSeq" id="XP_028141978.1">
    <property type="nucleotide sequence ID" value="XM_028286177.1"/>
</dbReference>
<protein>
    <submittedName>
        <fullName evidence="4">Transcription factor Adf-1-like</fullName>
    </submittedName>
</protein>
<dbReference type="InterPro" id="IPR006578">
    <property type="entry name" value="MADF-dom"/>
</dbReference>
<dbReference type="FunCoup" id="A0A6P7GAV7">
    <property type="interactions" value="36"/>
</dbReference>